<keyword evidence="1" id="KW-1133">Transmembrane helix</keyword>
<sequence length="480" mass="53553">MFSKAAGTWPSEGMTMGTRNYDLEKSSEDWTEESHRQLNQKNHGVFLRNLRYRLMSMYRRIFTLVFCVNLALLLFLSIGEKPYLAKISNASLGNLLAAVLIRNDNIINFLFRLFASMPTTWPLPIRRLGAKIYHLGGLHSGCAIFAVGWHLWLTIAMTRSASADLPVASVLSVSLCYGILVLLTLQATLAYPNLRQKHHNSFEYTHRYFGWMTVFLAWFLVLSLTRDLSQISGQSLGLALITSPAFWFLLFILMSIVSPWALTRKMPIKIQVLSRHACRIYIYDRRFAKAYPGSFVRLSTNPAGEWHSFAAIAESTENGGPGGYSVVVSNAGDWTGGMISRAFEDTPKEIWIRGVPTCGVLHVAKMFRKIVLVATGSGIGPCLAVLRAGEVEARVLWSTREPQATYGRAIVDDVLKADPQAVIYDTQKRGRPDVVKMAYGIYIQAHAEAVIIISNPALTHRVVYGLESRGIPAFGAIWDS</sequence>
<gene>
    <name evidence="2" type="ORF">PCON_12759</name>
</gene>
<evidence type="ECO:0000256" key="1">
    <source>
        <dbReference type="SAM" id="Phobius"/>
    </source>
</evidence>
<dbReference type="OMA" id="NTFEHTH"/>
<feature type="transmembrane region" description="Helical" evidence="1">
    <location>
        <begin position="208"/>
        <end position="225"/>
    </location>
</feature>
<evidence type="ECO:0000313" key="3">
    <source>
        <dbReference type="Proteomes" id="UP000018144"/>
    </source>
</evidence>
<dbReference type="PANTHER" id="PTHR33927">
    <property type="entry name" value="TRANSMEMBRANE PROTEIN"/>
    <property type="match status" value="1"/>
</dbReference>
<dbReference type="InterPro" id="IPR052979">
    <property type="entry name" value="Adenylate-forming_domain"/>
</dbReference>
<reference evidence="2 3" key="1">
    <citation type="journal article" date="2013" name="PLoS Genet.">
        <title>The genome and development-dependent transcriptomes of Pyronema confluens: a window into fungal evolution.</title>
        <authorList>
            <person name="Traeger S."/>
            <person name="Altegoer F."/>
            <person name="Freitag M."/>
            <person name="Gabaldon T."/>
            <person name="Kempken F."/>
            <person name="Kumar A."/>
            <person name="Marcet-Houben M."/>
            <person name="Poggeler S."/>
            <person name="Stajich J.E."/>
            <person name="Nowrousian M."/>
        </authorList>
    </citation>
    <scope>NUCLEOTIDE SEQUENCE [LARGE SCALE GENOMIC DNA]</scope>
    <source>
        <strain evidence="3">CBS 100304</strain>
        <tissue evidence="2">Vegetative mycelium</tissue>
    </source>
</reference>
<evidence type="ECO:0000313" key="2">
    <source>
        <dbReference type="EMBL" id="CCX13166.1"/>
    </source>
</evidence>
<dbReference type="AlphaFoldDB" id="U4LKH5"/>
<name>U4LKH5_PYROM</name>
<proteinExistence type="predicted"/>
<keyword evidence="1" id="KW-0472">Membrane</keyword>
<dbReference type="eggNOG" id="ENOG502QWJ3">
    <property type="taxonomic scope" value="Eukaryota"/>
</dbReference>
<feature type="transmembrane region" description="Helical" evidence="1">
    <location>
        <begin position="165"/>
        <end position="187"/>
    </location>
</feature>
<evidence type="ECO:0008006" key="4">
    <source>
        <dbReference type="Google" id="ProtNLM"/>
    </source>
</evidence>
<dbReference type="Proteomes" id="UP000018144">
    <property type="component" value="Unassembled WGS sequence"/>
</dbReference>
<organism evidence="2 3">
    <name type="scientific">Pyronema omphalodes (strain CBS 100304)</name>
    <name type="common">Pyronema confluens</name>
    <dbReference type="NCBI Taxonomy" id="1076935"/>
    <lineage>
        <taxon>Eukaryota</taxon>
        <taxon>Fungi</taxon>
        <taxon>Dikarya</taxon>
        <taxon>Ascomycota</taxon>
        <taxon>Pezizomycotina</taxon>
        <taxon>Pezizomycetes</taxon>
        <taxon>Pezizales</taxon>
        <taxon>Pyronemataceae</taxon>
        <taxon>Pyronema</taxon>
    </lineage>
</organism>
<feature type="transmembrane region" description="Helical" evidence="1">
    <location>
        <begin position="245"/>
        <end position="262"/>
    </location>
</feature>
<feature type="transmembrane region" description="Helical" evidence="1">
    <location>
        <begin position="61"/>
        <end position="79"/>
    </location>
</feature>
<dbReference type="SUPFAM" id="SSF52343">
    <property type="entry name" value="Ferredoxin reductase-like, C-terminal NADP-linked domain"/>
    <property type="match status" value="1"/>
</dbReference>
<keyword evidence="3" id="KW-1185">Reference proteome</keyword>
<dbReference type="EMBL" id="HF935781">
    <property type="protein sequence ID" value="CCX13166.1"/>
    <property type="molecule type" value="Genomic_DNA"/>
</dbReference>
<dbReference type="PANTHER" id="PTHR33927:SF5">
    <property type="entry name" value="ENZYME, PUTATIVE (AFU_ORTHOLOGUE AFUA_8G01222)-RELATED"/>
    <property type="match status" value="1"/>
</dbReference>
<protein>
    <recommendedName>
        <fullName evidence="4">Integral membrane protein TmpA</fullName>
    </recommendedName>
</protein>
<dbReference type="InterPro" id="IPR039261">
    <property type="entry name" value="FNR_nucleotide-bd"/>
</dbReference>
<dbReference type="OrthoDB" id="3142841at2759"/>
<keyword evidence="1" id="KW-0812">Transmembrane</keyword>
<feature type="transmembrane region" description="Helical" evidence="1">
    <location>
        <begin position="132"/>
        <end position="153"/>
    </location>
</feature>
<accession>U4LKH5</accession>